<comment type="caution">
    <text evidence="1">The sequence shown here is derived from an EMBL/GenBank/DDBJ whole genome shotgun (WGS) entry which is preliminary data.</text>
</comment>
<dbReference type="Pfam" id="PF09148">
    <property type="entry name" value="DUF1934"/>
    <property type="match status" value="1"/>
</dbReference>
<dbReference type="Proteomes" id="UP001310386">
    <property type="component" value="Unassembled WGS sequence"/>
</dbReference>
<reference evidence="1" key="1">
    <citation type="submission" date="2023-12" db="EMBL/GenBank/DDBJ databases">
        <title>Fervidustalea candida gen. nov., sp. nov., a novel member of the family Paenibacillaceae isolated from a geothermal area.</title>
        <authorList>
            <person name="Li W.-J."/>
            <person name="Jiao J.-Y."/>
            <person name="Chen Y."/>
        </authorList>
    </citation>
    <scope>NUCLEOTIDE SEQUENCE</scope>
    <source>
        <strain evidence="1">SYSU GA230002</strain>
    </source>
</reference>
<organism evidence="1 2">
    <name type="scientific">Ferviditalea candida</name>
    <dbReference type="NCBI Taxonomy" id="3108399"/>
    <lineage>
        <taxon>Bacteria</taxon>
        <taxon>Bacillati</taxon>
        <taxon>Bacillota</taxon>
        <taxon>Bacilli</taxon>
        <taxon>Bacillales</taxon>
        <taxon>Paenibacillaceae</taxon>
        <taxon>Ferviditalea</taxon>
    </lineage>
</organism>
<name>A0ABU5ZH77_9BACL</name>
<evidence type="ECO:0000313" key="2">
    <source>
        <dbReference type="Proteomes" id="UP001310386"/>
    </source>
</evidence>
<dbReference type="Gene3D" id="2.40.128.20">
    <property type="match status" value="1"/>
</dbReference>
<evidence type="ECO:0000313" key="1">
    <source>
        <dbReference type="EMBL" id="MEB3101863.1"/>
    </source>
</evidence>
<dbReference type="RefSeq" id="WP_371753984.1">
    <property type="nucleotide sequence ID" value="NZ_JAYJLD010000011.1"/>
</dbReference>
<dbReference type="EMBL" id="JAYJLD010000011">
    <property type="protein sequence ID" value="MEB3101863.1"/>
    <property type="molecule type" value="Genomic_DNA"/>
</dbReference>
<sequence>MPTKRWVNIRIESDSGDERTQFSAKGELYIKKDTTYLRYEETDSSDGKTMNTLKLMPGELLRIIRRGEIESDLNFVPNERTLGIYSTGYGRMEFDVYTHKISFSGLQQGMGNLSWHYDLFEGENLLGSFKITMDITPAD</sequence>
<accession>A0ABU5ZH77</accession>
<proteinExistence type="predicted"/>
<dbReference type="InterPro" id="IPR015231">
    <property type="entry name" value="DUF1934"/>
</dbReference>
<protein>
    <submittedName>
        <fullName evidence="1">DUF1934 domain-containing protein</fullName>
    </submittedName>
</protein>
<keyword evidence="2" id="KW-1185">Reference proteome</keyword>
<dbReference type="InterPro" id="IPR012674">
    <property type="entry name" value="Calycin"/>
</dbReference>
<gene>
    <name evidence="1" type="ORF">VF724_09320</name>
</gene>
<dbReference type="SUPFAM" id="SSF50814">
    <property type="entry name" value="Lipocalins"/>
    <property type="match status" value="1"/>
</dbReference>